<proteinExistence type="predicted"/>
<dbReference type="Gene3D" id="1.10.10.10">
    <property type="entry name" value="Winged helix-like DNA-binding domain superfamily/Winged helix DNA-binding domain"/>
    <property type="match status" value="1"/>
</dbReference>
<dbReference type="Proteomes" id="UP000188273">
    <property type="component" value="Chromosome"/>
</dbReference>
<feature type="binding site" evidence="1">
    <location>
        <position position="97"/>
    </location>
    <ligand>
        <name>Zn(2+)</name>
        <dbReference type="ChEBI" id="CHEBI:29105"/>
    </ligand>
</feature>
<organism evidence="2 3">
    <name type="scientific">Sedimentisphaera cyanobacteriorum</name>
    <dbReference type="NCBI Taxonomy" id="1940790"/>
    <lineage>
        <taxon>Bacteria</taxon>
        <taxon>Pseudomonadati</taxon>
        <taxon>Planctomycetota</taxon>
        <taxon>Phycisphaerae</taxon>
        <taxon>Sedimentisphaerales</taxon>
        <taxon>Sedimentisphaeraceae</taxon>
        <taxon>Sedimentisphaera</taxon>
    </lineage>
</organism>
<evidence type="ECO:0000313" key="3">
    <source>
        <dbReference type="Proteomes" id="UP000188273"/>
    </source>
</evidence>
<dbReference type="PANTHER" id="PTHR33202:SF7">
    <property type="entry name" value="FERRIC UPTAKE REGULATION PROTEIN"/>
    <property type="match status" value="1"/>
</dbReference>
<dbReference type="STRING" id="1940790.L21SP3_01663"/>
<dbReference type="GO" id="GO:0003700">
    <property type="term" value="F:DNA-binding transcription factor activity"/>
    <property type="evidence" value="ECO:0007669"/>
    <property type="project" value="InterPro"/>
</dbReference>
<dbReference type="GO" id="GO:0045892">
    <property type="term" value="P:negative regulation of DNA-templated transcription"/>
    <property type="evidence" value="ECO:0007669"/>
    <property type="project" value="TreeGrafter"/>
</dbReference>
<gene>
    <name evidence="2" type="ORF">L21SP3_01663</name>
</gene>
<keyword evidence="1" id="KW-0479">Metal-binding</keyword>
<dbReference type="AlphaFoldDB" id="A0A1Q2HRE8"/>
<dbReference type="OrthoDB" id="8659436at2"/>
<keyword evidence="1" id="KW-0862">Zinc</keyword>
<dbReference type="InterPro" id="IPR002481">
    <property type="entry name" value="FUR"/>
</dbReference>
<evidence type="ECO:0000256" key="1">
    <source>
        <dbReference type="PIRSR" id="PIRSR602481-1"/>
    </source>
</evidence>
<dbReference type="EMBL" id="CP019633">
    <property type="protein sequence ID" value="AQQ09844.1"/>
    <property type="molecule type" value="Genomic_DNA"/>
</dbReference>
<sequence>MNYPEKILKDHGFNCTQMQIATLKVLIQADHPVSRGDILDSLEDRSPDKTTVYRILERFCEKGIVHKAYVDKKAWEYELADKCTDRQCHPHFKCTNCGKVTCLFDVHAPLVQGLGEEFIFQRQMTMIEGIGPECSKGFFKTCG</sequence>
<dbReference type="GO" id="GO:1900376">
    <property type="term" value="P:regulation of secondary metabolite biosynthetic process"/>
    <property type="evidence" value="ECO:0007669"/>
    <property type="project" value="TreeGrafter"/>
</dbReference>
<dbReference type="GO" id="GO:0000976">
    <property type="term" value="F:transcription cis-regulatory region binding"/>
    <property type="evidence" value="ECO:0007669"/>
    <property type="project" value="TreeGrafter"/>
</dbReference>
<dbReference type="InterPro" id="IPR036390">
    <property type="entry name" value="WH_DNA-bd_sf"/>
</dbReference>
<dbReference type="KEGG" id="pbu:L21SP3_01663"/>
<dbReference type="PANTHER" id="PTHR33202">
    <property type="entry name" value="ZINC UPTAKE REGULATION PROTEIN"/>
    <property type="match status" value="1"/>
</dbReference>
<evidence type="ECO:0000313" key="2">
    <source>
        <dbReference type="EMBL" id="AQQ09844.1"/>
    </source>
</evidence>
<dbReference type="GO" id="GO:0008270">
    <property type="term" value="F:zinc ion binding"/>
    <property type="evidence" value="ECO:0007669"/>
    <property type="project" value="TreeGrafter"/>
</dbReference>
<keyword evidence="3" id="KW-1185">Reference proteome</keyword>
<dbReference type="Pfam" id="PF01475">
    <property type="entry name" value="FUR"/>
    <property type="match status" value="1"/>
</dbReference>
<dbReference type="RefSeq" id="WP_077540529.1">
    <property type="nucleotide sequence ID" value="NZ_CP019633.1"/>
</dbReference>
<name>A0A1Q2HRE8_9BACT</name>
<dbReference type="SUPFAM" id="SSF46785">
    <property type="entry name" value="Winged helix' DNA-binding domain"/>
    <property type="match status" value="1"/>
</dbReference>
<reference evidence="3" key="1">
    <citation type="submission" date="2017-02" db="EMBL/GenBank/DDBJ databases">
        <title>Comparative genomics and description of representatives of a novel lineage of planctomycetes thriving in anoxic sediments.</title>
        <authorList>
            <person name="Spring S."/>
            <person name="Bunk B."/>
            <person name="Sproer C."/>
            <person name="Klenk H.-P."/>
        </authorList>
    </citation>
    <scope>NUCLEOTIDE SEQUENCE [LARGE SCALE GENOMIC DNA]</scope>
    <source>
        <strain evidence="3">L21-RPul-D3</strain>
    </source>
</reference>
<protein>
    <submittedName>
        <fullName evidence="2">Ferric uptake regulator</fullName>
    </submittedName>
</protein>
<feature type="binding site" evidence="1">
    <location>
        <position position="94"/>
    </location>
    <ligand>
        <name>Zn(2+)</name>
        <dbReference type="ChEBI" id="CHEBI:29105"/>
    </ligand>
</feature>
<dbReference type="InterPro" id="IPR036388">
    <property type="entry name" value="WH-like_DNA-bd_sf"/>
</dbReference>
<accession>A0A1Q2HRE8</accession>
<comment type="cofactor">
    <cofactor evidence="1">
        <name>Zn(2+)</name>
        <dbReference type="ChEBI" id="CHEBI:29105"/>
    </cofactor>
    <text evidence="1">Binds 1 zinc ion per subunit.</text>
</comment>